<name>A0ABU4VLB4_9ACTN</name>
<comment type="caution">
    <text evidence="2">The sequence shown here is derived from an EMBL/GenBank/DDBJ whole genome shotgun (WGS) entry which is preliminary data.</text>
</comment>
<keyword evidence="1" id="KW-0472">Membrane</keyword>
<evidence type="ECO:0008006" key="4">
    <source>
        <dbReference type="Google" id="ProtNLM"/>
    </source>
</evidence>
<evidence type="ECO:0000256" key="1">
    <source>
        <dbReference type="SAM" id="Phobius"/>
    </source>
</evidence>
<evidence type="ECO:0000313" key="2">
    <source>
        <dbReference type="EMBL" id="MDX8152634.1"/>
    </source>
</evidence>
<feature type="transmembrane region" description="Helical" evidence="1">
    <location>
        <begin position="15"/>
        <end position="32"/>
    </location>
</feature>
<keyword evidence="3" id="KW-1185">Reference proteome</keyword>
<accession>A0ABU4VLB4</accession>
<reference evidence="2 3" key="1">
    <citation type="submission" date="2023-11" db="EMBL/GenBank/DDBJ databases">
        <authorList>
            <person name="Xu M."/>
            <person name="Jiang T."/>
        </authorList>
    </citation>
    <scope>NUCLEOTIDE SEQUENCE [LARGE SCALE GENOMIC DNA]</scope>
    <source>
        <strain evidence="2 3">SD</strain>
    </source>
</reference>
<sequence length="84" mass="9544">MAETAPDEPRVRGPFFWICVLVLVEMVAWTILSRIVSETLSTVLALVLGIALVVLLRERIWGADWKQRFAAARDAEPPTRRRRG</sequence>
<evidence type="ECO:0000313" key="3">
    <source>
        <dbReference type="Proteomes" id="UP001277761"/>
    </source>
</evidence>
<keyword evidence="1" id="KW-0812">Transmembrane</keyword>
<gene>
    <name evidence="2" type="ORF">SK069_13595</name>
</gene>
<dbReference type="RefSeq" id="WP_319954790.1">
    <property type="nucleotide sequence ID" value="NZ_JAXAVX010000007.1"/>
</dbReference>
<organism evidence="2 3">
    <name type="scientific">Patulibacter brassicae</name>
    <dbReference type="NCBI Taxonomy" id="1705717"/>
    <lineage>
        <taxon>Bacteria</taxon>
        <taxon>Bacillati</taxon>
        <taxon>Actinomycetota</taxon>
        <taxon>Thermoleophilia</taxon>
        <taxon>Solirubrobacterales</taxon>
        <taxon>Patulibacteraceae</taxon>
        <taxon>Patulibacter</taxon>
    </lineage>
</organism>
<dbReference type="EMBL" id="JAXAVX010000007">
    <property type="protein sequence ID" value="MDX8152634.1"/>
    <property type="molecule type" value="Genomic_DNA"/>
</dbReference>
<protein>
    <recommendedName>
        <fullName evidence="4">DUF2530 domain-containing protein</fullName>
    </recommendedName>
</protein>
<feature type="transmembrane region" description="Helical" evidence="1">
    <location>
        <begin position="39"/>
        <end position="56"/>
    </location>
</feature>
<keyword evidence="1" id="KW-1133">Transmembrane helix</keyword>
<proteinExistence type="predicted"/>
<dbReference type="Proteomes" id="UP001277761">
    <property type="component" value="Unassembled WGS sequence"/>
</dbReference>